<reference evidence="1 2" key="2">
    <citation type="journal article" date="2019" name="G3 (Bethesda)">
        <title>Hybrid Assembly of the Genome of the Entomopathogenic Nematode Steinernema carpocapsae Identifies the X-Chromosome.</title>
        <authorList>
            <person name="Serra L."/>
            <person name="Macchietto M."/>
            <person name="Macias-Munoz A."/>
            <person name="McGill C.J."/>
            <person name="Rodriguez I.M."/>
            <person name="Rodriguez B."/>
            <person name="Murad R."/>
            <person name="Mortazavi A."/>
        </authorList>
    </citation>
    <scope>NUCLEOTIDE SEQUENCE [LARGE SCALE GENOMIC DNA]</scope>
    <source>
        <strain evidence="1 2">ALL</strain>
    </source>
</reference>
<protein>
    <submittedName>
        <fullName evidence="1">Uncharacterized protein</fullName>
    </submittedName>
</protein>
<evidence type="ECO:0000313" key="1">
    <source>
        <dbReference type="EMBL" id="TKR93995.1"/>
    </source>
</evidence>
<sequence>MLTTSRLRSRSALSSNLTHFLLIRSTSTFPNALLRSRHAVSVLPKRRNTVAFCQIGSEHLSISCGWFLQRLFVTPIAMGLAIKNPLWVADSDNRDLGNRYFPLPRLRLISSNPKISSPPQTASSYSAPA</sequence>
<dbReference type="AlphaFoldDB" id="A0A4V6A698"/>
<gene>
    <name evidence="1" type="ORF">L596_008350</name>
</gene>
<organism evidence="1 2">
    <name type="scientific">Steinernema carpocapsae</name>
    <name type="common">Entomopathogenic nematode</name>
    <dbReference type="NCBI Taxonomy" id="34508"/>
    <lineage>
        <taxon>Eukaryota</taxon>
        <taxon>Metazoa</taxon>
        <taxon>Ecdysozoa</taxon>
        <taxon>Nematoda</taxon>
        <taxon>Chromadorea</taxon>
        <taxon>Rhabditida</taxon>
        <taxon>Tylenchina</taxon>
        <taxon>Panagrolaimomorpha</taxon>
        <taxon>Strongyloidoidea</taxon>
        <taxon>Steinernematidae</taxon>
        <taxon>Steinernema</taxon>
    </lineage>
</organism>
<keyword evidence="2" id="KW-1185">Reference proteome</keyword>
<reference evidence="1 2" key="1">
    <citation type="journal article" date="2015" name="Genome Biol.">
        <title>Comparative genomics of Steinernema reveals deeply conserved gene regulatory networks.</title>
        <authorList>
            <person name="Dillman A.R."/>
            <person name="Macchietto M."/>
            <person name="Porter C.F."/>
            <person name="Rogers A."/>
            <person name="Williams B."/>
            <person name="Antoshechkin I."/>
            <person name="Lee M.M."/>
            <person name="Goodwin Z."/>
            <person name="Lu X."/>
            <person name="Lewis E.E."/>
            <person name="Goodrich-Blair H."/>
            <person name="Stock S.P."/>
            <person name="Adams B.J."/>
            <person name="Sternberg P.W."/>
            <person name="Mortazavi A."/>
        </authorList>
    </citation>
    <scope>NUCLEOTIDE SEQUENCE [LARGE SCALE GENOMIC DNA]</scope>
    <source>
        <strain evidence="1 2">ALL</strain>
    </source>
</reference>
<proteinExistence type="predicted"/>
<name>A0A4V6A698_STECR</name>
<accession>A0A4V6A698</accession>
<dbReference type="Proteomes" id="UP000298663">
    <property type="component" value="Unassembled WGS sequence"/>
</dbReference>
<dbReference type="EMBL" id="AZBU02000002">
    <property type="protein sequence ID" value="TKR93995.1"/>
    <property type="molecule type" value="Genomic_DNA"/>
</dbReference>
<comment type="caution">
    <text evidence="1">The sequence shown here is derived from an EMBL/GenBank/DDBJ whole genome shotgun (WGS) entry which is preliminary data.</text>
</comment>
<evidence type="ECO:0000313" key="2">
    <source>
        <dbReference type="Proteomes" id="UP000298663"/>
    </source>
</evidence>